<gene>
    <name evidence="2" type="ORF">DEO72_LG1g2031</name>
    <name evidence="3" type="ORF">DEO72_LG1g2032</name>
</gene>
<proteinExistence type="predicted"/>
<feature type="region of interest" description="Disordered" evidence="1">
    <location>
        <begin position="33"/>
        <end position="66"/>
    </location>
</feature>
<evidence type="ECO:0000313" key="2">
    <source>
        <dbReference type="EMBL" id="QCD78398.1"/>
    </source>
</evidence>
<reference evidence="2 4" key="1">
    <citation type="submission" date="2019-04" db="EMBL/GenBank/DDBJ databases">
        <title>An improved genome assembly and genetic linkage map for asparagus bean, Vigna unguiculata ssp. sesquipedialis.</title>
        <authorList>
            <person name="Xia Q."/>
            <person name="Zhang R."/>
            <person name="Dong Y."/>
        </authorList>
    </citation>
    <scope>NUCLEOTIDE SEQUENCE [LARGE SCALE GENOMIC DNA]</scope>
    <source>
        <tissue evidence="2">Leaf</tissue>
    </source>
</reference>
<sequence length="66" mass="7627">MSSRFSERGERQSLWWTKARGLAVGFNGGDSLSEIGRSVRRSPEQMLVGEEEDREKLKENPEASWW</sequence>
<evidence type="ECO:0000256" key="1">
    <source>
        <dbReference type="SAM" id="MobiDB-lite"/>
    </source>
</evidence>
<name>A0A4D6KLH4_VIGUN</name>
<organism evidence="2 4">
    <name type="scientific">Vigna unguiculata</name>
    <name type="common">Cowpea</name>
    <dbReference type="NCBI Taxonomy" id="3917"/>
    <lineage>
        <taxon>Eukaryota</taxon>
        <taxon>Viridiplantae</taxon>
        <taxon>Streptophyta</taxon>
        <taxon>Embryophyta</taxon>
        <taxon>Tracheophyta</taxon>
        <taxon>Spermatophyta</taxon>
        <taxon>Magnoliopsida</taxon>
        <taxon>eudicotyledons</taxon>
        <taxon>Gunneridae</taxon>
        <taxon>Pentapetalae</taxon>
        <taxon>rosids</taxon>
        <taxon>fabids</taxon>
        <taxon>Fabales</taxon>
        <taxon>Fabaceae</taxon>
        <taxon>Papilionoideae</taxon>
        <taxon>50 kb inversion clade</taxon>
        <taxon>NPAAA clade</taxon>
        <taxon>indigoferoid/millettioid clade</taxon>
        <taxon>Phaseoleae</taxon>
        <taxon>Vigna</taxon>
    </lineage>
</organism>
<feature type="compositionally biased region" description="Basic and acidic residues" evidence="1">
    <location>
        <begin position="54"/>
        <end position="66"/>
    </location>
</feature>
<accession>A0A4D6KLH4</accession>
<evidence type="ECO:0000313" key="3">
    <source>
        <dbReference type="EMBL" id="QCD78399.1"/>
    </source>
</evidence>
<keyword evidence="4" id="KW-1185">Reference proteome</keyword>
<dbReference type="AlphaFoldDB" id="A0A4D6KLH4"/>
<dbReference type="EMBL" id="CP039345">
    <property type="protein sequence ID" value="QCD78398.1"/>
    <property type="molecule type" value="Genomic_DNA"/>
</dbReference>
<evidence type="ECO:0000313" key="4">
    <source>
        <dbReference type="Proteomes" id="UP000501690"/>
    </source>
</evidence>
<dbReference type="EMBL" id="CP039345">
    <property type="protein sequence ID" value="QCD78399.1"/>
    <property type="molecule type" value="Genomic_DNA"/>
</dbReference>
<protein>
    <submittedName>
        <fullName evidence="2">Uncharacterized protein</fullName>
    </submittedName>
</protein>
<dbReference type="Proteomes" id="UP000501690">
    <property type="component" value="Linkage Group LG1"/>
</dbReference>